<accession>A0AA38YDB0</accession>
<keyword evidence="2 5" id="KW-0812">Transmembrane</keyword>
<dbReference type="InterPro" id="IPR036259">
    <property type="entry name" value="MFS_trans_sf"/>
</dbReference>
<keyword evidence="3 5" id="KW-1133">Transmembrane helix</keyword>
<keyword evidence="8" id="KW-1185">Reference proteome</keyword>
<feature type="domain" description="Major facilitator superfamily (MFS) profile" evidence="6">
    <location>
        <begin position="53"/>
        <end position="511"/>
    </location>
</feature>
<gene>
    <name evidence="7" type="ORF">H2204_001291</name>
</gene>
<evidence type="ECO:0000256" key="3">
    <source>
        <dbReference type="ARBA" id="ARBA00022989"/>
    </source>
</evidence>
<organism evidence="7 8">
    <name type="scientific">Knufia peltigerae</name>
    <dbReference type="NCBI Taxonomy" id="1002370"/>
    <lineage>
        <taxon>Eukaryota</taxon>
        <taxon>Fungi</taxon>
        <taxon>Dikarya</taxon>
        <taxon>Ascomycota</taxon>
        <taxon>Pezizomycotina</taxon>
        <taxon>Eurotiomycetes</taxon>
        <taxon>Chaetothyriomycetidae</taxon>
        <taxon>Chaetothyriales</taxon>
        <taxon>Trichomeriaceae</taxon>
        <taxon>Knufia</taxon>
    </lineage>
</organism>
<evidence type="ECO:0000256" key="2">
    <source>
        <dbReference type="ARBA" id="ARBA00022692"/>
    </source>
</evidence>
<feature type="transmembrane region" description="Helical" evidence="5">
    <location>
        <begin position="421"/>
        <end position="446"/>
    </location>
</feature>
<dbReference type="GO" id="GO:0022857">
    <property type="term" value="F:transmembrane transporter activity"/>
    <property type="evidence" value="ECO:0007669"/>
    <property type="project" value="InterPro"/>
</dbReference>
<dbReference type="GO" id="GO:0005886">
    <property type="term" value="C:plasma membrane"/>
    <property type="evidence" value="ECO:0007669"/>
    <property type="project" value="TreeGrafter"/>
</dbReference>
<dbReference type="InterPro" id="IPR011701">
    <property type="entry name" value="MFS"/>
</dbReference>
<evidence type="ECO:0000256" key="1">
    <source>
        <dbReference type="ARBA" id="ARBA00004141"/>
    </source>
</evidence>
<feature type="transmembrane region" description="Helical" evidence="5">
    <location>
        <begin position="394"/>
        <end position="415"/>
    </location>
</feature>
<protein>
    <recommendedName>
        <fullName evidence="6">Major facilitator superfamily (MFS) profile domain-containing protein</fullName>
    </recommendedName>
</protein>
<feature type="transmembrane region" description="Helical" evidence="5">
    <location>
        <begin position="209"/>
        <end position="228"/>
    </location>
</feature>
<reference evidence="7" key="1">
    <citation type="submission" date="2022-10" db="EMBL/GenBank/DDBJ databases">
        <title>Culturing micro-colonial fungi from biological soil crusts in the Mojave desert and describing Neophaeococcomyces mojavensis, and introducing the new genera and species Taxawa tesnikishii.</title>
        <authorList>
            <person name="Kurbessoian T."/>
            <person name="Stajich J.E."/>
        </authorList>
    </citation>
    <scope>NUCLEOTIDE SEQUENCE</scope>
    <source>
        <strain evidence="7">TK_35</strain>
    </source>
</reference>
<dbReference type="Pfam" id="PF07690">
    <property type="entry name" value="MFS_1"/>
    <property type="match status" value="1"/>
</dbReference>
<dbReference type="PANTHER" id="PTHR23502:SF50">
    <property type="entry name" value="TRANSPORTER, PUTATIVE (AFU_ORTHOLOGUE AFUA_5G00430)-RELATED"/>
    <property type="match status" value="1"/>
</dbReference>
<feature type="transmembrane region" description="Helical" evidence="5">
    <location>
        <begin position="351"/>
        <end position="373"/>
    </location>
</feature>
<evidence type="ECO:0000313" key="7">
    <source>
        <dbReference type="EMBL" id="KAJ9644829.1"/>
    </source>
</evidence>
<keyword evidence="4 5" id="KW-0472">Membrane</keyword>
<dbReference type="InterPro" id="IPR020846">
    <property type="entry name" value="MFS_dom"/>
</dbReference>
<dbReference type="Proteomes" id="UP001172681">
    <property type="component" value="Unassembled WGS sequence"/>
</dbReference>
<feature type="transmembrane region" description="Helical" evidence="5">
    <location>
        <begin position="458"/>
        <end position="480"/>
    </location>
</feature>
<sequence length="527" mass="57856">MVRGSNTDGVDTPPGTVLLSQVFTTRESSTILQPAPSDDPNEPLNWSKLRKGVNFTLALFYVLFTFVLLDIQFVAYAEYVEDVGMTTFVYTTSIALNYTGLAVGCVFFIPFTYRYGRRPVYLVSLALQLACAIWSARVTTNGELMASNLVMGLAGAISETIVQVTIADLFFTHQYATVNGLFLGTQATGAYLGPVAAGYVIDSQGWRWMWWWCTIFLSVTFLLVLFFFEETTYTPLIGSLPGNCEPEATMTGDGSNPKKDTAEEGLQPVASISVPNLYPARRPLRERFALVTKTPAPISQHFYRPFILLVMFPGMAYTAITYGSLLAWFAIMNTLAPQHLSAPPYNFSASALGLFNVAPFIGSVVGMAITPLNDWIILHLARRNNGLYEPEMRLYPAIPGALLTTGGIAMFGFGLCHNAPWPVVAVGLAINGAGFMVCGDVAISYAIDSYKDAVGDGFVGVVFVRNVFSVVVLFSLVPWIKGMGLQNMFILCVVLSLVLGTIPVFLIFWGKDARRFTADRYRHYVLH</sequence>
<evidence type="ECO:0000259" key="6">
    <source>
        <dbReference type="PROSITE" id="PS50850"/>
    </source>
</evidence>
<dbReference type="PANTHER" id="PTHR23502">
    <property type="entry name" value="MAJOR FACILITATOR SUPERFAMILY"/>
    <property type="match status" value="1"/>
</dbReference>
<evidence type="ECO:0000313" key="8">
    <source>
        <dbReference type="Proteomes" id="UP001172681"/>
    </source>
</evidence>
<dbReference type="SUPFAM" id="SSF103473">
    <property type="entry name" value="MFS general substrate transporter"/>
    <property type="match status" value="1"/>
</dbReference>
<comment type="caution">
    <text evidence="7">The sequence shown here is derived from an EMBL/GenBank/DDBJ whole genome shotgun (WGS) entry which is preliminary data.</text>
</comment>
<dbReference type="Gene3D" id="1.20.1250.20">
    <property type="entry name" value="MFS general substrate transporter like domains"/>
    <property type="match status" value="1"/>
</dbReference>
<evidence type="ECO:0000256" key="4">
    <source>
        <dbReference type="ARBA" id="ARBA00023136"/>
    </source>
</evidence>
<comment type="subcellular location">
    <subcellularLocation>
        <location evidence="1">Membrane</location>
        <topology evidence="1">Multi-pass membrane protein</topology>
    </subcellularLocation>
</comment>
<feature type="transmembrane region" description="Helical" evidence="5">
    <location>
        <begin position="149"/>
        <end position="171"/>
    </location>
</feature>
<evidence type="ECO:0000256" key="5">
    <source>
        <dbReference type="SAM" id="Phobius"/>
    </source>
</evidence>
<feature type="transmembrane region" description="Helical" evidence="5">
    <location>
        <begin position="88"/>
        <end position="113"/>
    </location>
</feature>
<name>A0AA38YDB0_9EURO</name>
<feature type="transmembrane region" description="Helical" evidence="5">
    <location>
        <begin position="306"/>
        <end position="331"/>
    </location>
</feature>
<proteinExistence type="predicted"/>
<dbReference type="AlphaFoldDB" id="A0AA38YDB0"/>
<dbReference type="PROSITE" id="PS50850">
    <property type="entry name" value="MFS"/>
    <property type="match status" value="1"/>
</dbReference>
<dbReference type="EMBL" id="JAPDRN010000005">
    <property type="protein sequence ID" value="KAJ9644829.1"/>
    <property type="molecule type" value="Genomic_DNA"/>
</dbReference>
<feature type="transmembrane region" description="Helical" evidence="5">
    <location>
        <begin position="55"/>
        <end position="76"/>
    </location>
</feature>
<feature type="transmembrane region" description="Helical" evidence="5">
    <location>
        <begin position="486"/>
        <end position="510"/>
    </location>
</feature>
<feature type="transmembrane region" description="Helical" evidence="5">
    <location>
        <begin position="120"/>
        <end position="137"/>
    </location>
</feature>
<feature type="transmembrane region" description="Helical" evidence="5">
    <location>
        <begin position="178"/>
        <end position="197"/>
    </location>
</feature>